<dbReference type="OrthoDB" id="6371055at2759"/>
<feature type="compositionally biased region" description="Low complexity" evidence="2">
    <location>
        <begin position="305"/>
        <end position="322"/>
    </location>
</feature>
<dbReference type="PANTHER" id="PTHR10380">
    <property type="entry name" value="CUTICLE PROTEIN"/>
    <property type="match status" value="1"/>
</dbReference>
<name>A0A811UBJ8_CERCA</name>
<dbReference type="EMBL" id="CAJHJT010000001">
    <property type="protein sequence ID" value="CAD6994683.1"/>
    <property type="molecule type" value="Genomic_DNA"/>
</dbReference>
<gene>
    <name evidence="3" type="ORF">CCAP1982_LOCUS3418</name>
</gene>
<dbReference type="PRINTS" id="PR01217">
    <property type="entry name" value="PRICHEXTENSN"/>
</dbReference>
<comment type="caution">
    <text evidence="3">The sequence shown here is derived from an EMBL/GenBank/DDBJ whole genome shotgun (WGS) entry which is preliminary data.</text>
</comment>
<evidence type="ECO:0000313" key="4">
    <source>
        <dbReference type="Proteomes" id="UP000606786"/>
    </source>
</evidence>
<accession>A0A811UBJ8</accession>
<dbReference type="PROSITE" id="PS51155">
    <property type="entry name" value="CHIT_BIND_RR_2"/>
    <property type="match status" value="1"/>
</dbReference>
<dbReference type="InterPro" id="IPR000618">
    <property type="entry name" value="Insect_cuticle"/>
</dbReference>
<proteinExistence type="predicted"/>
<dbReference type="InterPro" id="IPR050468">
    <property type="entry name" value="Cuticle_Struct_Prot"/>
</dbReference>
<protein>
    <submittedName>
        <fullName evidence="3">(Mediterranean fruit fly) hypothetical protein</fullName>
    </submittedName>
</protein>
<keyword evidence="4" id="KW-1185">Reference proteome</keyword>
<dbReference type="AlphaFoldDB" id="A0A811UBJ8"/>
<feature type="compositionally biased region" description="Pro residues" evidence="2">
    <location>
        <begin position="248"/>
        <end position="262"/>
    </location>
</feature>
<reference evidence="3" key="1">
    <citation type="submission" date="2020-11" db="EMBL/GenBank/DDBJ databases">
        <authorList>
            <person name="Whitehead M."/>
        </authorList>
    </citation>
    <scope>NUCLEOTIDE SEQUENCE</scope>
    <source>
        <strain evidence="3">EGII</strain>
    </source>
</reference>
<feature type="region of interest" description="Disordered" evidence="2">
    <location>
        <begin position="278"/>
        <end position="382"/>
    </location>
</feature>
<keyword evidence="1" id="KW-0193">Cuticle</keyword>
<evidence type="ECO:0000256" key="1">
    <source>
        <dbReference type="PROSITE-ProRule" id="PRU00497"/>
    </source>
</evidence>
<feature type="region of interest" description="Disordered" evidence="2">
    <location>
        <begin position="187"/>
        <end position="264"/>
    </location>
</feature>
<evidence type="ECO:0000256" key="2">
    <source>
        <dbReference type="SAM" id="MobiDB-lite"/>
    </source>
</evidence>
<organism evidence="3 4">
    <name type="scientific">Ceratitis capitata</name>
    <name type="common">Mediterranean fruit fly</name>
    <name type="synonym">Tephritis capitata</name>
    <dbReference type="NCBI Taxonomy" id="7213"/>
    <lineage>
        <taxon>Eukaryota</taxon>
        <taxon>Metazoa</taxon>
        <taxon>Ecdysozoa</taxon>
        <taxon>Arthropoda</taxon>
        <taxon>Hexapoda</taxon>
        <taxon>Insecta</taxon>
        <taxon>Pterygota</taxon>
        <taxon>Neoptera</taxon>
        <taxon>Endopterygota</taxon>
        <taxon>Diptera</taxon>
        <taxon>Brachycera</taxon>
        <taxon>Muscomorpha</taxon>
        <taxon>Tephritoidea</taxon>
        <taxon>Tephritidae</taxon>
        <taxon>Ceratitis</taxon>
        <taxon>Ceratitis</taxon>
    </lineage>
</organism>
<sequence>MVLALLSSYERFRGNIVYREATNIPTPSVTTLDHNGNPSLHLPLQHSLETPTVLILHFFLVLTLLYGFALAQDYQDYQENTPRPAPIRLRPSAGIAEAPRPTPVPILKQINKHNEDGSYTYGYEGADGSFKIETKLATGEVKGKYGYVDETGKVRVVEYGANQYGFQPSGEGITVAPPTLVDETLKEEPEYEDEPIRPQRPYRPPRPQQARPAPAPRPQPQPQPQPQYLQYEEEPEQVPEPPRRIQYAPPPQASAAPAPPRIQVPGAQRTTDVLYSPLQRPARPEPDYSQSQNFGEGPSNVRVSRPVYAPAPVQPAPSSARANNFLGPPSGGRPLLDPAQFGPAPQTRPVQQAAPAPLPRYQPQINHQPQAQGRAGGGGGSLLDQLARDYALPQGNAQPLHDISFGYY</sequence>
<dbReference type="Proteomes" id="UP000606786">
    <property type="component" value="Unassembled WGS sequence"/>
</dbReference>
<dbReference type="GO" id="GO:0008010">
    <property type="term" value="F:structural constituent of chitin-based larval cuticle"/>
    <property type="evidence" value="ECO:0007669"/>
    <property type="project" value="TreeGrafter"/>
</dbReference>
<feature type="compositionally biased region" description="Pro residues" evidence="2">
    <location>
        <begin position="201"/>
        <end position="225"/>
    </location>
</feature>
<dbReference type="PANTHER" id="PTHR10380:SF234">
    <property type="entry name" value="CUTICULAR PROTEIN 97EA, ISOFORM A"/>
    <property type="match status" value="1"/>
</dbReference>
<dbReference type="GO" id="GO:0062129">
    <property type="term" value="C:chitin-based extracellular matrix"/>
    <property type="evidence" value="ECO:0007669"/>
    <property type="project" value="TreeGrafter"/>
</dbReference>
<evidence type="ECO:0000313" key="3">
    <source>
        <dbReference type="EMBL" id="CAD6994683.1"/>
    </source>
</evidence>
<dbReference type="Pfam" id="PF00379">
    <property type="entry name" value="Chitin_bind_4"/>
    <property type="match status" value="1"/>
</dbReference>